<dbReference type="AlphaFoldDB" id="A0AAE3I8L5"/>
<comment type="similarity">
    <text evidence="1">Belongs to the universal stress protein A family.</text>
</comment>
<evidence type="ECO:0000313" key="4">
    <source>
        <dbReference type="EMBL" id="MCU4725710.1"/>
    </source>
</evidence>
<protein>
    <submittedName>
        <fullName evidence="4">Universal stress protein</fullName>
    </submittedName>
</protein>
<name>A0AAE3I8L5_9EURY</name>
<dbReference type="Gene3D" id="3.40.50.12370">
    <property type="match status" value="1"/>
</dbReference>
<evidence type="ECO:0000313" key="5">
    <source>
        <dbReference type="Proteomes" id="UP001208186"/>
    </source>
</evidence>
<dbReference type="PANTHER" id="PTHR46268:SF6">
    <property type="entry name" value="UNIVERSAL STRESS PROTEIN UP12"/>
    <property type="match status" value="1"/>
</dbReference>
<keyword evidence="5" id="KW-1185">Reference proteome</keyword>
<organism evidence="4 6">
    <name type="scientific">Halapricum hydrolyticum</name>
    <dbReference type="NCBI Taxonomy" id="2979991"/>
    <lineage>
        <taxon>Archaea</taxon>
        <taxon>Methanobacteriati</taxon>
        <taxon>Methanobacteriota</taxon>
        <taxon>Stenosarchaea group</taxon>
        <taxon>Halobacteria</taxon>
        <taxon>Halobacteriales</taxon>
        <taxon>Haloarculaceae</taxon>
        <taxon>Halapricum</taxon>
    </lineage>
</organism>
<gene>
    <name evidence="4" type="ORF">OB914_01810</name>
    <name evidence="3" type="ORF">OB916_01210</name>
</gene>
<reference evidence="4" key="1">
    <citation type="submission" date="2023-02" db="EMBL/GenBank/DDBJ databases">
        <title>Enrichment on poylsaccharides allowed isolation of novel metabolic and taxonomic groups of Haloarchaea.</title>
        <authorList>
            <person name="Sorokin D.Y."/>
            <person name="Elcheninov A.G."/>
            <person name="Khizhniak T.V."/>
            <person name="Kolganova T.V."/>
            <person name="Kublanov I.V."/>
        </authorList>
    </citation>
    <scope>NUCLEOTIDE SEQUENCE</scope>
    <source>
        <strain evidence="3 5">HArc-curdl5-1</strain>
        <strain evidence="4">HArc-curdl7</strain>
    </source>
</reference>
<dbReference type="SUPFAM" id="SSF52402">
    <property type="entry name" value="Adenine nucleotide alpha hydrolases-like"/>
    <property type="match status" value="1"/>
</dbReference>
<dbReference type="Pfam" id="PF00582">
    <property type="entry name" value="Usp"/>
    <property type="match status" value="1"/>
</dbReference>
<sequence length="289" mass="31916">MSVNSDECPWPQTLDHRDMEWPSENQRLLVPFREAANQTETSLLGASIAFGTDGELYLLHAVEADSNPDPDELRRDAETRLAIEQQFPVPIVERREEFSPGLLDTFVDACSITSVLVDTEEVSFFSRNGSDQADGLDCHTLVGTGMDEFESPSTILVPVDRGPHSGIATRIAEAIATAYGSRVDLFHVIPEDASEDRKDDATKLLDAYSYRIDDRIDVEYHVLRDADPAAAIIDQSQQHDLTVLGAPEKGKLRRFLFGSTADSVVEGGDGEPVLVAHRNGTESLISRWF</sequence>
<evidence type="ECO:0000256" key="1">
    <source>
        <dbReference type="ARBA" id="ARBA00008791"/>
    </source>
</evidence>
<dbReference type="InterPro" id="IPR006016">
    <property type="entry name" value="UspA"/>
</dbReference>
<evidence type="ECO:0000259" key="2">
    <source>
        <dbReference type="Pfam" id="PF00582"/>
    </source>
</evidence>
<dbReference type="PANTHER" id="PTHR46268">
    <property type="entry name" value="STRESS RESPONSE PROTEIN NHAX"/>
    <property type="match status" value="1"/>
</dbReference>
<evidence type="ECO:0000313" key="6">
    <source>
        <dbReference type="Proteomes" id="UP001209746"/>
    </source>
</evidence>
<dbReference type="Proteomes" id="UP001208186">
    <property type="component" value="Unassembled WGS sequence"/>
</dbReference>
<dbReference type="CDD" id="cd00293">
    <property type="entry name" value="USP-like"/>
    <property type="match status" value="1"/>
</dbReference>
<accession>A0AAE3I8L5</accession>
<dbReference type="Proteomes" id="UP001209746">
    <property type="component" value="Unassembled WGS sequence"/>
</dbReference>
<evidence type="ECO:0000313" key="3">
    <source>
        <dbReference type="EMBL" id="MCU4716685.1"/>
    </source>
</evidence>
<comment type="caution">
    <text evidence="4">The sequence shown here is derived from an EMBL/GenBank/DDBJ whole genome shotgun (WGS) entry which is preliminary data.</text>
</comment>
<dbReference type="RefSeq" id="WP_315907452.1">
    <property type="nucleotide sequence ID" value="NZ_JAOPKC010000001.1"/>
</dbReference>
<feature type="domain" description="UspA" evidence="2">
    <location>
        <begin position="154"/>
        <end position="275"/>
    </location>
</feature>
<dbReference type="EMBL" id="JAOPKD010000001">
    <property type="protein sequence ID" value="MCU4725710.1"/>
    <property type="molecule type" value="Genomic_DNA"/>
</dbReference>
<proteinExistence type="inferred from homology"/>
<dbReference type="EMBL" id="JAOPKC010000001">
    <property type="protein sequence ID" value="MCU4716685.1"/>
    <property type="molecule type" value="Genomic_DNA"/>
</dbReference>